<gene>
    <name evidence="7" type="ORF">DXA38_16865</name>
</gene>
<dbReference type="RefSeq" id="WP_117444195.1">
    <property type="nucleotide sequence ID" value="NZ_JAJFEN010000025.1"/>
</dbReference>
<name>A0A3E2VPI1_CLOIN</name>
<evidence type="ECO:0000313" key="8">
    <source>
        <dbReference type="Proteomes" id="UP000260025"/>
    </source>
</evidence>
<comment type="caution">
    <text evidence="7">The sequence shown here is derived from an EMBL/GenBank/DDBJ whole genome shotgun (WGS) entry which is preliminary data.</text>
</comment>
<accession>A0A3E2VPI1</accession>
<protein>
    <submittedName>
        <fullName evidence="7">Carbohydrate ABC transporter substrate-binding protein</fullName>
    </submittedName>
</protein>
<keyword evidence="2 6" id="KW-0732">Signal</keyword>
<evidence type="ECO:0000256" key="5">
    <source>
        <dbReference type="ARBA" id="ARBA00023288"/>
    </source>
</evidence>
<evidence type="ECO:0000256" key="1">
    <source>
        <dbReference type="ARBA" id="ARBA00022475"/>
    </source>
</evidence>
<dbReference type="OrthoDB" id="1650741at2"/>
<evidence type="ECO:0000256" key="4">
    <source>
        <dbReference type="ARBA" id="ARBA00023139"/>
    </source>
</evidence>
<dbReference type="SUPFAM" id="SSF53850">
    <property type="entry name" value="Periplasmic binding protein-like II"/>
    <property type="match status" value="1"/>
</dbReference>
<dbReference type="AlphaFoldDB" id="A0A3E2VPI1"/>
<reference evidence="7 8" key="1">
    <citation type="submission" date="2018-08" db="EMBL/GenBank/DDBJ databases">
        <title>A genome reference for cultivated species of the human gut microbiota.</title>
        <authorList>
            <person name="Zou Y."/>
            <person name="Xue W."/>
            <person name="Luo G."/>
        </authorList>
    </citation>
    <scope>NUCLEOTIDE SEQUENCE [LARGE SCALE GENOMIC DNA]</scope>
    <source>
        <strain evidence="7 8">OF01-2LB</strain>
    </source>
</reference>
<evidence type="ECO:0000313" key="7">
    <source>
        <dbReference type="EMBL" id="RGC12397.1"/>
    </source>
</evidence>
<feature type="chain" id="PRO_5039706247" evidence="6">
    <location>
        <begin position="24"/>
        <end position="431"/>
    </location>
</feature>
<dbReference type="PANTHER" id="PTHR43649">
    <property type="entry name" value="ARABINOSE-BINDING PROTEIN-RELATED"/>
    <property type="match status" value="1"/>
</dbReference>
<dbReference type="EMBL" id="QVEV01000031">
    <property type="protein sequence ID" value="RGC12397.1"/>
    <property type="molecule type" value="Genomic_DNA"/>
</dbReference>
<sequence>MKRKHLGIGILMTALLLSGCSRQNVTTYEPETTQASSTETKLTFFGYKYEAINVAAIEDSLRSFMQKNERISITYEGIKGVDYYDVLNKRIDTKNGDDIFMVDQASVLALEKKGTLADLSDLSTINNFSDLVRNQMDANNSLNYVPTSISAFGLYCNEDLLKKHGQKIPENLQEFMDVCAYFKQKGITPIVANNDISLKTIVLAKGLFPIYQKQDKDAMIKQFNTGERDLAKTLEPGFALVEKMIARGYVNAQEALKTEKTKDDLTLFAKGEQPFMLTGAWAAPRLRNLHPDFTFSIHPYPILEDGCALVINIDTRISVNADSPHVEEAKQFVEYLTQKDVLLDFVNSQSSFSPLKDKQIAQDSAIQPMESYLTNGRSVIGADDNLIYPIWNLTRESTQRLLKKESSASVVADLSRQLAQIRKENSYEDNN</sequence>
<dbReference type="PANTHER" id="PTHR43649:SF33">
    <property type="entry name" value="POLYGALACTURONAN_RHAMNOGALACTURONAN-BINDING PROTEIN YTCQ"/>
    <property type="match status" value="1"/>
</dbReference>
<dbReference type="Proteomes" id="UP000260025">
    <property type="component" value="Unassembled WGS sequence"/>
</dbReference>
<dbReference type="InterPro" id="IPR050490">
    <property type="entry name" value="Bact_solute-bd_prot1"/>
</dbReference>
<dbReference type="InterPro" id="IPR006059">
    <property type="entry name" value="SBP"/>
</dbReference>
<keyword evidence="3" id="KW-0472">Membrane</keyword>
<evidence type="ECO:0000256" key="6">
    <source>
        <dbReference type="SAM" id="SignalP"/>
    </source>
</evidence>
<evidence type="ECO:0000256" key="2">
    <source>
        <dbReference type="ARBA" id="ARBA00022729"/>
    </source>
</evidence>
<keyword evidence="4" id="KW-0564">Palmitate</keyword>
<dbReference type="PROSITE" id="PS51257">
    <property type="entry name" value="PROKAR_LIPOPROTEIN"/>
    <property type="match status" value="1"/>
</dbReference>
<feature type="signal peptide" evidence="6">
    <location>
        <begin position="1"/>
        <end position="23"/>
    </location>
</feature>
<keyword evidence="1" id="KW-1003">Cell membrane</keyword>
<organism evidence="7 8">
    <name type="scientific">Clostridium innocuum</name>
    <dbReference type="NCBI Taxonomy" id="1522"/>
    <lineage>
        <taxon>Bacteria</taxon>
        <taxon>Bacillati</taxon>
        <taxon>Bacillota</taxon>
        <taxon>Clostridia</taxon>
        <taxon>Eubacteriales</taxon>
        <taxon>Clostridiaceae</taxon>
        <taxon>Clostridium</taxon>
    </lineage>
</organism>
<evidence type="ECO:0000256" key="3">
    <source>
        <dbReference type="ARBA" id="ARBA00023136"/>
    </source>
</evidence>
<dbReference type="Pfam" id="PF13416">
    <property type="entry name" value="SBP_bac_8"/>
    <property type="match status" value="1"/>
</dbReference>
<proteinExistence type="predicted"/>
<dbReference type="Gene3D" id="3.40.190.10">
    <property type="entry name" value="Periplasmic binding protein-like II"/>
    <property type="match status" value="2"/>
</dbReference>
<keyword evidence="5" id="KW-0449">Lipoprotein</keyword>